<keyword evidence="3" id="KW-0067">ATP-binding</keyword>
<accession>A0A220VEG0</accession>
<dbReference type="PANTHER" id="PTHR11472:SF34">
    <property type="entry name" value="REGULATOR OF TELOMERE ELONGATION HELICASE 1"/>
    <property type="match status" value="1"/>
</dbReference>
<evidence type="ECO:0000259" key="5">
    <source>
        <dbReference type="PROSITE" id="PS51193"/>
    </source>
</evidence>
<dbReference type="InterPro" id="IPR027417">
    <property type="entry name" value="P-loop_NTPase"/>
</dbReference>
<evidence type="ECO:0000313" key="7">
    <source>
        <dbReference type="Proteomes" id="UP000242175"/>
    </source>
</evidence>
<dbReference type="AlphaFoldDB" id="A0A220VEG0"/>
<dbReference type="SMART" id="SM00491">
    <property type="entry name" value="HELICc2"/>
    <property type="match status" value="1"/>
</dbReference>
<dbReference type="PROSITE" id="PS51193">
    <property type="entry name" value="HELICASE_ATP_BIND_2"/>
    <property type="match status" value="1"/>
</dbReference>
<dbReference type="InterPro" id="IPR006555">
    <property type="entry name" value="ATP-dep_Helicase_C"/>
</dbReference>
<evidence type="ECO:0000256" key="3">
    <source>
        <dbReference type="ARBA" id="ARBA00022840"/>
    </source>
</evidence>
<dbReference type="GO" id="GO:0003678">
    <property type="term" value="F:DNA helicase activity"/>
    <property type="evidence" value="ECO:0007669"/>
    <property type="project" value="TreeGrafter"/>
</dbReference>
<proteinExistence type="inferred from homology"/>
<keyword evidence="1" id="KW-0547">Nucleotide-binding</keyword>
<dbReference type="Gene3D" id="3.40.50.300">
    <property type="entry name" value="P-loop containing nucleotide triphosphate hydrolases"/>
    <property type="match status" value="2"/>
</dbReference>
<evidence type="ECO:0000256" key="1">
    <source>
        <dbReference type="ARBA" id="ARBA00022741"/>
    </source>
</evidence>
<dbReference type="OrthoDB" id="9805194at2"/>
<dbReference type="InterPro" id="IPR045028">
    <property type="entry name" value="DinG/Rad3-like"/>
</dbReference>
<feature type="domain" description="Helicase ATP-binding" evidence="5">
    <location>
        <begin position="11"/>
        <end position="279"/>
    </location>
</feature>
<dbReference type="KEGG" id="pmai:CF386_05795"/>
<organism evidence="6 7">
    <name type="scientific">Paraphotobacterium marinum</name>
    <dbReference type="NCBI Taxonomy" id="1755811"/>
    <lineage>
        <taxon>Bacteria</taxon>
        <taxon>Pseudomonadati</taxon>
        <taxon>Pseudomonadota</taxon>
        <taxon>Gammaproteobacteria</taxon>
        <taxon>Vibrionales</taxon>
        <taxon>Vibrionaceae</taxon>
        <taxon>Paraphotobacterium</taxon>
    </lineage>
</organism>
<dbReference type="GO" id="GO:0005524">
    <property type="term" value="F:ATP binding"/>
    <property type="evidence" value="ECO:0007669"/>
    <property type="project" value="UniProtKB-KW"/>
</dbReference>
<sequence>MLKKYFGESGKLSDLIEGYQLRNEQLEMSEAIMEAISDKSVLVVEAGTGTGKTFAYLVPSILSEKKVIISTGSITLQEQLFYKDINALKQIVDKELIISLLKGRKNYLCLHRVEQNLHCQSDFFNDKNTSSYNFEIISKLKKWSRETTTGELSNFSDIAEDSKLIPLITSNNDNCLGRKCDFYDKCFVVKARDKAAKSDIIVINHHLFFSDLSLKDSGFGEILPDPDVMIFDEAHQLPDIALQYFGDSFSSGNLSFLIQDIKDIYLNELRDIKQLKIVSLKISNAKDKLLESFTGYSFKKEWDALVHEKPVQDAFNQLIDSINFAYEVVKISLDRSDELDLIFERLTKLKLFLKNFKSALDSDISYWIEVKSKNYFKFNMTPLDISRQYQEMIGIKDAAWIYTSATISVNETFEYFNKKLGLSPYKEKTFNSPFDYEHQALLCVPRCLPEVNDSNKAERLVELLSNVIKVNNGRCFFLCTSHFVVNKLYDEFSKVLSFPILKQGDKSRKALLEDFKRLGDAILIGTSSFWEGVDIKGDLLSCVIIEKLPFSAPDDPLLKAKIKYLKKQNIDSFSALQLPEAVISLKQGVGRLIRDKEDKGTLIICDNRIVCKSYGSIFLKSLPPLKKTRSIDKVENFILHHVKGDIKNEYFGFGYFNRSMLSGIKGGSKNK</sequence>
<comment type="similarity">
    <text evidence="4">Belongs to the helicase family. DinG subfamily.</text>
</comment>
<dbReference type="Proteomes" id="UP000242175">
    <property type="component" value="Chromosome large"/>
</dbReference>
<dbReference type="SUPFAM" id="SSF52540">
    <property type="entry name" value="P-loop containing nucleoside triphosphate hydrolases"/>
    <property type="match status" value="2"/>
</dbReference>
<reference evidence="6 7" key="1">
    <citation type="journal article" date="2016" name="Int. J. Syst. Evol. Microbiol.">
        <title>Paraphotobacterium marinum gen. nov., sp. nov., a member of the family Vibrionaceae, isolated from surface seawater.</title>
        <authorList>
            <person name="Huang Z."/>
            <person name="Dong C."/>
            <person name="Shao Z."/>
        </authorList>
    </citation>
    <scope>NUCLEOTIDE SEQUENCE [LARGE SCALE GENOMIC DNA]</scope>
    <source>
        <strain evidence="6 7">NSCS20N07D</strain>
    </source>
</reference>
<dbReference type="InterPro" id="IPR014001">
    <property type="entry name" value="Helicase_ATP-bd"/>
</dbReference>
<dbReference type="SMART" id="SM00487">
    <property type="entry name" value="DEXDc"/>
    <property type="match status" value="1"/>
</dbReference>
<dbReference type="Pfam" id="PF13307">
    <property type="entry name" value="Helicase_C_2"/>
    <property type="match status" value="1"/>
</dbReference>
<evidence type="ECO:0000313" key="6">
    <source>
        <dbReference type="EMBL" id="ASK78552.1"/>
    </source>
</evidence>
<keyword evidence="6" id="KW-0347">Helicase</keyword>
<gene>
    <name evidence="6" type="ORF">CF386_05795</name>
</gene>
<dbReference type="EMBL" id="CP022355">
    <property type="protein sequence ID" value="ASK78552.1"/>
    <property type="molecule type" value="Genomic_DNA"/>
</dbReference>
<keyword evidence="7" id="KW-1185">Reference proteome</keyword>
<dbReference type="GO" id="GO:0016818">
    <property type="term" value="F:hydrolase activity, acting on acid anhydrides, in phosphorus-containing anhydrides"/>
    <property type="evidence" value="ECO:0007669"/>
    <property type="project" value="InterPro"/>
</dbReference>
<dbReference type="GO" id="GO:0006281">
    <property type="term" value="P:DNA repair"/>
    <property type="evidence" value="ECO:0007669"/>
    <property type="project" value="TreeGrafter"/>
</dbReference>
<evidence type="ECO:0000256" key="4">
    <source>
        <dbReference type="ARBA" id="ARBA00038058"/>
    </source>
</evidence>
<dbReference type="RefSeq" id="WP_089073460.1">
    <property type="nucleotide sequence ID" value="NZ_CP022355.1"/>
</dbReference>
<keyword evidence="2" id="KW-0378">Hydrolase</keyword>
<name>A0A220VEG0_9GAMM</name>
<dbReference type="InterPro" id="IPR014013">
    <property type="entry name" value="Helic_SF1/SF2_ATP-bd_DinG/Rad3"/>
</dbReference>
<protein>
    <submittedName>
        <fullName evidence="6">ATP-dependent helicase</fullName>
    </submittedName>
</protein>
<dbReference type="GO" id="GO:0003676">
    <property type="term" value="F:nucleic acid binding"/>
    <property type="evidence" value="ECO:0007669"/>
    <property type="project" value="InterPro"/>
</dbReference>
<evidence type="ECO:0000256" key="2">
    <source>
        <dbReference type="ARBA" id="ARBA00022801"/>
    </source>
</evidence>
<dbReference type="PANTHER" id="PTHR11472">
    <property type="entry name" value="DNA REPAIR DEAD HELICASE RAD3/XP-D SUBFAMILY MEMBER"/>
    <property type="match status" value="1"/>
</dbReference>